<dbReference type="AlphaFoldDB" id="A0A081RJZ9"/>
<organism evidence="2 3">
    <name type="scientific">Sphingobium chlorophenolicum</name>
    <dbReference type="NCBI Taxonomy" id="46429"/>
    <lineage>
        <taxon>Bacteria</taxon>
        <taxon>Pseudomonadati</taxon>
        <taxon>Pseudomonadota</taxon>
        <taxon>Alphaproteobacteria</taxon>
        <taxon>Sphingomonadales</taxon>
        <taxon>Sphingomonadaceae</taxon>
        <taxon>Sphingobium</taxon>
    </lineage>
</organism>
<evidence type="ECO:0000256" key="1">
    <source>
        <dbReference type="SAM" id="MobiDB-lite"/>
    </source>
</evidence>
<reference evidence="2 3" key="1">
    <citation type="submission" date="2014-02" db="EMBL/GenBank/DDBJ databases">
        <title>Whole genome sequence of Sphingobium chlorophenolicum NBRC 16172.</title>
        <authorList>
            <person name="Gan H.M."/>
            <person name="Gan H.Y."/>
            <person name="Chew T.H."/>
            <person name="Savka M.A."/>
        </authorList>
    </citation>
    <scope>NUCLEOTIDE SEQUENCE [LARGE SCALE GENOMIC DNA]</scope>
    <source>
        <strain evidence="2 3">NBRC 16172</strain>
    </source>
</reference>
<protein>
    <submittedName>
        <fullName evidence="2">Uncharacterized protein</fullName>
    </submittedName>
</protein>
<proteinExistence type="predicted"/>
<evidence type="ECO:0000313" key="2">
    <source>
        <dbReference type="EMBL" id="KEQ55522.1"/>
    </source>
</evidence>
<dbReference type="eggNOG" id="ENOG50301Y5">
    <property type="taxonomic scope" value="Bacteria"/>
</dbReference>
<sequence>MKTGVSSRPAEPSRIAVQPRSVFAQAEIVPAAETQRRVMPTASVESALETAACLWEAVLTLRDHPSSDPGAIALALAICGTCNAVGTADLRLTVVGWTSAVEAAWSVVADSYDLSFDWDYVPGWIIDHIDWSDPAHPTIRPEPVPKDPDRAPTDEPVTAQPPAWRPSADEGN</sequence>
<evidence type="ECO:0000313" key="3">
    <source>
        <dbReference type="Proteomes" id="UP000028411"/>
    </source>
</evidence>
<feature type="compositionally biased region" description="Basic and acidic residues" evidence="1">
    <location>
        <begin position="143"/>
        <end position="153"/>
    </location>
</feature>
<accession>A0A081RJZ9</accession>
<feature type="region of interest" description="Disordered" evidence="1">
    <location>
        <begin position="135"/>
        <end position="172"/>
    </location>
</feature>
<dbReference type="PATRIC" id="fig|46429.4.peg.161"/>
<gene>
    <name evidence="2" type="ORF">BV95_00161</name>
</gene>
<comment type="caution">
    <text evidence="2">The sequence shown here is derived from an EMBL/GenBank/DDBJ whole genome shotgun (WGS) entry which is preliminary data.</text>
</comment>
<dbReference type="Proteomes" id="UP000028411">
    <property type="component" value="Unassembled WGS sequence"/>
</dbReference>
<name>A0A081RJZ9_SPHCR</name>
<dbReference type="EMBL" id="JFHR01000001">
    <property type="protein sequence ID" value="KEQ55522.1"/>
    <property type="molecule type" value="Genomic_DNA"/>
</dbReference>
<dbReference type="RefSeq" id="WP_013846890.1">
    <property type="nucleotide sequence ID" value="NZ_JFHR01000001.1"/>
</dbReference>